<name>A0A318S8L1_9DEIO</name>
<evidence type="ECO:0000313" key="3">
    <source>
        <dbReference type="Proteomes" id="UP000248326"/>
    </source>
</evidence>
<proteinExistence type="predicted"/>
<reference evidence="2 3" key="1">
    <citation type="submission" date="2018-06" db="EMBL/GenBank/DDBJ databases">
        <title>Genomic Encyclopedia of Type Strains, Phase IV (KMG-IV): sequencing the most valuable type-strain genomes for metagenomic binning, comparative biology and taxonomic classification.</title>
        <authorList>
            <person name="Goeker M."/>
        </authorList>
    </citation>
    <scope>NUCLEOTIDE SEQUENCE [LARGE SCALE GENOMIC DNA]</scope>
    <source>
        <strain evidence="2 3">DSM 18048</strain>
    </source>
</reference>
<protein>
    <submittedName>
        <fullName evidence="2">Uncharacterized protein</fullName>
    </submittedName>
</protein>
<dbReference type="OrthoDB" id="9837474at2"/>
<dbReference type="RefSeq" id="WP_146237186.1">
    <property type="nucleotide sequence ID" value="NZ_QJSX01000003.1"/>
</dbReference>
<feature type="chain" id="PRO_5016414840" evidence="1">
    <location>
        <begin position="21"/>
        <end position="374"/>
    </location>
</feature>
<dbReference type="EMBL" id="QJSX01000003">
    <property type="protein sequence ID" value="PYE55386.1"/>
    <property type="molecule type" value="Genomic_DNA"/>
</dbReference>
<sequence>MKTALRACLLASLVSASAFAAQSTESVQQHLNDLIRQNGLDKPPTPTDDDLIAPLVLPPGDDDLITPLVPPPVEPAPLVFTEPQLRADYDRQYPGLKDASASEARLDAALSEFSAWRGRVRAMKLDAKFKAEIFEGWSLIAKAVEASVNRASTRCSAGEAVQLRTMVTWLAWIEKNQALSPYFAGKVEAMERKAENCGTYELEFDSRITWGHGASDHVRAVVPFKMYSAAPRLRPWGKAQAQYVQHTPEPDECGMAVVKLEAQEMWVMNVQLNTHVNRSAPTHLDPVLFIVEPFVEKTIKMLCPLYNGHTSTDNQWFFDDMHDDEKVRFFNPATEGLAITDFTLEGGELTKRYRRTIEGNVEDTVFILHHKPVR</sequence>
<keyword evidence="3" id="KW-1185">Reference proteome</keyword>
<keyword evidence="1" id="KW-0732">Signal</keyword>
<gene>
    <name evidence="2" type="ORF">DES52_103219</name>
</gene>
<dbReference type="Proteomes" id="UP000248326">
    <property type="component" value="Unassembled WGS sequence"/>
</dbReference>
<evidence type="ECO:0000313" key="2">
    <source>
        <dbReference type="EMBL" id="PYE55386.1"/>
    </source>
</evidence>
<dbReference type="AlphaFoldDB" id="A0A318S8L1"/>
<evidence type="ECO:0000256" key="1">
    <source>
        <dbReference type="SAM" id="SignalP"/>
    </source>
</evidence>
<comment type="caution">
    <text evidence="2">The sequence shown here is derived from an EMBL/GenBank/DDBJ whole genome shotgun (WGS) entry which is preliminary data.</text>
</comment>
<organism evidence="2 3">
    <name type="scientific">Deinococcus yavapaiensis KR-236</name>
    <dbReference type="NCBI Taxonomy" id="694435"/>
    <lineage>
        <taxon>Bacteria</taxon>
        <taxon>Thermotogati</taxon>
        <taxon>Deinococcota</taxon>
        <taxon>Deinococci</taxon>
        <taxon>Deinococcales</taxon>
        <taxon>Deinococcaceae</taxon>
        <taxon>Deinococcus</taxon>
    </lineage>
</organism>
<accession>A0A318S8L1</accession>
<feature type="signal peptide" evidence="1">
    <location>
        <begin position="1"/>
        <end position="20"/>
    </location>
</feature>